<proteinExistence type="predicted"/>
<dbReference type="EMBL" id="UINC01041874">
    <property type="protein sequence ID" value="SVB43739.1"/>
    <property type="molecule type" value="Genomic_DNA"/>
</dbReference>
<sequence length="228" mass="24381">MEVRGIRCVPRPASDICVSLPRVLWVAVLMVLSQASSVGGQQGAQEGEWRNYAGDAGSTKYSGLSVIDESNVQDLEIAWRWQSVDYERQAEDPELRFSNLLLATPLKVGDALYTSTNLGQAAAIDPSTGETLWVYDAPTEGTGGSGTRGTRGLAYWSGDGDERLLTVSGQFLVALDVSTGAVHRDFGDNGKVDLRRGMGARPQPFRWNAAPMVCGDVVIVGAAMSDSP</sequence>
<dbReference type="SUPFAM" id="SSF50998">
    <property type="entry name" value="Quinoprotein alcohol dehydrogenase-like"/>
    <property type="match status" value="1"/>
</dbReference>
<evidence type="ECO:0000259" key="1">
    <source>
        <dbReference type="Pfam" id="PF01011"/>
    </source>
</evidence>
<dbReference type="InterPro" id="IPR011047">
    <property type="entry name" value="Quinoprotein_ADH-like_sf"/>
</dbReference>
<name>A0A382DZY5_9ZZZZ</name>
<dbReference type="Pfam" id="PF01011">
    <property type="entry name" value="PQQ"/>
    <property type="match status" value="1"/>
</dbReference>
<organism evidence="2">
    <name type="scientific">marine metagenome</name>
    <dbReference type="NCBI Taxonomy" id="408172"/>
    <lineage>
        <taxon>unclassified sequences</taxon>
        <taxon>metagenomes</taxon>
        <taxon>ecological metagenomes</taxon>
    </lineage>
</organism>
<dbReference type="InterPro" id="IPR002372">
    <property type="entry name" value="PQQ_rpt_dom"/>
</dbReference>
<dbReference type="Gene3D" id="2.140.10.10">
    <property type="entry name" value="Quinoprotein alcohol dehydrogenase-like superfamily"/>
    <property type="match status" value="1"/>
</dbReference>
<feature type="domain" description="Pyrrolo-quinoline quinone repeat" evidence="1">
    <location>
        <begin position="49"/>
        <end position="227"/>
    </location>
</feature>
<dbReference type="AlphaFoldDB" id="A0A382DZY5"/>
<evidence type="ECO:0000313" key="2">
    <source>
        <dbReference type="EMBL" id="SVB43739.1"/>
    </source>
</evidence>
<gene>
    <name evidence="2" type="ORF">METZ01_LOCUS196593</name>
</gene>
<accession>A0A382DZY5</accession>
<protein>
    <recommendedName>
        <fullName evidence="1">Pyrrolo-quinoline quinone repeat domain-containing protein</fullName>
    </recommendedName>
</protein>
<feature type="non-terminal residue" evidence="2">
    <location>
        <position position="228"/>
    </location>
</feature>
<reference evidence="2" key="1">
    <citation type="submission" date="2018-05" db="EMBL/GenBank/DDBJ databases">
        <authorList>
            <person name="Lanie J.A."/>
            <person name="Ng W.-L."/>
            <person name="Kazmierczak K.M."/>
            <person name="Andrzejewski T.M."/>
            <person name="Davidsen T.M."/>
            <person name="Wayne K.J."/>
            <person name="Tettelin H."/>
            <person name="Glass J.I."/>
            <person name="Rusch D."/>
            <person name="Podicherti R."/>
            <person name="Tsui H.-C.T."/>
            <person name="Winkler M.E."/>
        </authorList>
    </citation>
    <scope>NUCLEOTIDE SEQUENCE</scope>
</reference>